<comment type="cofactor">
    <cofactor evidence="1">
        <name>Fe(2+)</name>
        <dbReference type="ChEBI" id="CHEBI:29033"/>
    </cofactor>
</comment>
<proteinExistence type="inferred from homology"/>
<dbReference type="GO" id="GO:0051213">
    <property type="term" value="F:dioxygenase activity"/>
    <property type="evidence" value="ECO:0007669"/>
    <property type="project" value="UniProtKB-KW"/>
</dbReference>
<evidence type="ECO:0000313" key="10">
    <source>
        <dbReference type="Proteomes" id="UP001059672"/>
    </source>
</evidence>
<dbReference type="InterPro" id="IPR038492">
    <property type="entry name" value="GBBH-like_N_sf"/>
</dbReference>
<evidence type="ECO:0000256" key="4">
    <source>
        <dbReference type="ARBA" id="ARBA00022964"/>
    </source>
</evidence>
<evidence type="ECO:0000256" key="3">
    <source>
        <dbReference type="ARBA" id="ARBA00022723"/>
    </source>
</evidence>
<dbReference type="InterPro" id="IPR010376">
    <property type="entry name" value="GBBH-like_N"/>
</dbReference>
<feature type="domain" description="TauD/TfdA-like" evidence="7">
    <location>
        <begin position="115"/>
        <end position="351"/>
    </location>
</feature>
<evidence type="ECO:0000256" key="1">
    <source>
        <dbReference type="ARBA" id="ARBA00001954"/>
    </source>
</evidence>
<feature type="domain" description="Gamma-butyrobetaine hydroxylase-like N-terminal" evidence="8">
    <location>
        <begin position="20"/>
        <end position="89"/>
    </location>
</feature>
<keyword evidence="10" id="KW-1185">Reference proteome</keyword>
<keyword evidence="6" id="KW-0408">Iron</keyword>
<name>A0ABY5H974_9PSED</name>
<comment type="similarity">
    <text evidence="2">Belongs to the gamma-BBH/TMLD family.</text>
</comment>
<dbReference type="InterPro" id="IPR050411">
    <property type="entry name" value="AlphaKG_dependent_hydroxylases"/>
</dbReference>
<dbReference type="Pfam" id="PF06155">
    <property type="entry name" value="GBBH-like_N"/>
    <property type="match status" value="1"/>
</dbReference>
<gene>
    <name evidence="9" type="ORF">KDW96_04345</name>
</gene>
<evidence type="ECO:0000313" key="9">
    <source>
        <dbReference type="EMBL" id="UTW08564.1"/>
    </source>
</evidence>
<dbReference type="PANTHER" id="PTHR10696">
    <property type="entry name" value="GAMMA-BUTYROBETAINE HYDROXYLASE-RELATED"/>
    <property type="match status" value="1"/>
</dbReference>
<dbReference type="CDD" id="cd00250">
    <property type="entry name" value="CAS_like"/>
    <property type="match status" value="1"/>
</dbReference>
<evidence type="ECO:0000259" key="7">
    <source>
        <dbReference type="Pfam" id="PF02668"/>
    </source>
</evidence>
<dbReference type="SUPFAM" id="SSF51197">
    <property type="entry name" value="Clavaminate synthase-like"/>
    <property type="match status" value="1"/>
</dbReference>
<keyword evidence="3" id="KW-0479">Metal-binding</keyword>
<accession>A0ABY5H974</accession>
<dbReference type="InterPro" id="IPR042098">
    <property type="entry name" value="TauD-like_sf"/>
</dbReference>
<dbReference type="Gene3D" id="3.60.130.10">
    <property type="entry name" value="Clavaminate synthase-like"/>
    <property type="match status" value="1"/>
</dbReference>
<evidence type="ECO:0000259" key="8">
    <source>
        <dbReference type="Pfam" id="PF06155"/>
    </source>
</evidence>
<evidence type="ECO:0000256" key="5">
    <source>
        <dbReference type="ARBA" id="ARBA00023002"/>
    </source>
</evidence>
<keyword evidence="5" id="KW-0560">Oxidoreductase</keyword>
<sequence length="375" mass="42388">MNRIEVIFQQTPPAVSVRANGEILELHALWLRERSQDPAQLDRLTQQRLFDSHAIDPEITLLAVDPISALQARLTFSDGHQSLYDFSFLQAELDADDAFPAAQGWDSSLDQTAVRFAWPDMQAPAHFLTALETYLRYGFIVLTQVPTAPESILDVAAKFGYLKETNFGRYFEVYSKPDANDLAYTGFHLGPHTDNPYRDPVPGIQLLHCLINETSGGLSTLVDSVSVVRELADKDPEGYRLLKDTSVKYRFIDRGTELVSHKPIIKTDAQGRTLGVHYSPRLDGLPLLALDQMKAYHRARKRLGELFCDPAYEIRFPLQAGELMLFDNSRVLHGRSRFDPSEGRRHLQGCYIDLDGPRERYASTLIQLKTIKEVA</sequence>
<reference evidence="9" key="1">
    <citation type="submission" date="2021-04" db="EMBL/GenBank/DDBJ databases">
        <title>Oceanospirillales bacteria with DddD are important DMSP degraders in coastal seawater.</title>
        <authorList>
            <person name="Liu J."/>
        </authorList>
    </citation>
    <scope>NUCLEOTIDE SEQUENCE</scope>
    <source>
        <strain evidence="9">D13-4</strain>
    </source>
</reference>
<evidence type="ECO:0000256" key="2">
    <source>
        <dbReference type="ARBA" id="ARBA00008654"/>
    </source>
</evidence>
<dbReference type="EMBL" id="CP073346">
    <property type="protein sequence ID" value="UTW08564.1"/>
    <property type="molecule type" value="Genomic_DNA"/>
</dbReference>
<dbReference type="Gene3D" id="3.30.2020.30">
    <property type="match status" value="1"/>
</dbReference>
<evidence type="ECO:0000256" key="6">
    <source>
        <dbReference type="ARBA" id="ARBA00023004"/>
    </source>
</evidence>
<dbReference type="PANTHER" id="PTHR10696:SF25">
    <property type="entry name" value="OXIDOREDUCTASE AIM17-RELATED"/>
    <property type="match status" value="1"/>
</dbReference>
<dbReference type="RefSeq" id="WP_255839208.1">
    <property type="nucleotide sequence ID" value="NZ_CP073346.1"/>
</dbReference>
<keyword evidence="4 9" id="KW-0223">Dioxygenase</keyword>
<dbReference type="InterPro" id="IPR003819">
    <property type="entry name" value="TauD/TfdA-like"/>
</dbReference>
<organism evidence="9 10">
    <name type="scientific">Pseudomonas benzenivorans</name>
    <dbReference type="NCBI Taxonomy" id="556533"/>
    <lineage>
        <taxon>Bacteria</taxon>
        <taxon>Pseudomonadati</taxon>
        <taxon>Pseudomonadota</taxon>
        <taxon>Gammaproteobacteria</taxon>
        <taxon>Pseudomonadales</taxon>
        <taxon>Pseudomonadaceae</taxon>
        <taxon>Pseudomonas</taxon>
    </lineage>
</organism>
<dbReference type="Proteomes" id="UP001059672">
    <property type="component" value="Chromosome"/>
</dbReference>
<protein>
    <submittedName>
        <fullName evidence="9">TauD/TfdA family dioxygenase</fullName>
    </submittedName>
</protein>
<dbReference type="Pfam" id="PF02668">
    <property type="entry name" value="TauD"/>
    <property type="match status" value="1"/>
</dbReference>